<dbReference type="CDD" id="cd16922">
    <property type="entry name" value="HATPase_EvgS-ArcB-TorS-like"/>
    <property type="match status" value="1"/>
</dbReference>
<proteinExistence type="predicted"/>
<dbReference type="PRINTS" id="PR00344">
    <property type="entry name" value="BCTRLSENSOR"/>
</dbReference>
<dbReference type="Pfam" id="PF00512">
    <property type="entry name" value="HisKA"/>
    <property type="match status" value="1"/>
</dbReference>
<feature type="compositionally biased region" description="Polar residues" evidence="3">
    <location>
        <begin position="151"/>
        <end position="162"/>
    </location>
</feature>
<feature type="compositionally biased region" description="Basic residues" evidence="3">
    <location>
        <begin position="89"/>
        <end position="101"/>
    </location>
</feature>
<evidence type="ECO:0000256" key="1">
    <source>
        <dbReference type="ARBA" id="ARBA00022553"/>
    </source>
</evidence>
<feature type="transmembrane region" description="Helical" evidence="4">
    <location>
        <begin position="335"/>
        <end position="353"/>
    </location>
</feature>
<dbReference type="InterPro" id="IPR003661">
    <property type="entry name" value="HisK_dim/P_dom"/>
</dbReference>
<dbReference type="Pfam" id="PF00072">
    <property type="entry name" value="Response_reg"/>
    <property type="match status" value="1"/>
</dbReference>
<feature type="modified residue" description="4-aspartylphosphate" evidence="2">
    <location>
        <position position="1445"/>
    </location>
</feature>
<keyword evidence="4" id="KW-0812">Transmembrane</keyword>
<accession>A0A151Z3P0</accession>
<dbReference type="Gene3D" id="3.40.50.2300">
    <property type="match status" value="1"/>
</dbReference>
<gene>
    <name evidence="7" type="ORF">DLAC_11309</name>
</gene>
<sequence>MDHKSDHAIITVTPENEKKQIVISSSPTSSPPSSSPSQTPKEQHHHQTQQQTQQERSKSTATGNTVRTTQETQKSRNQSSSSHGNSERSHRHHTTRSHRHREGASSSRGHKESGDNNHTSVVVSTTLINDNNNNSNKNRISMLNTSLANSGFGQASVNTRQTSSSSSRKKPSIDEMSTKLRSKGYLLNKNLQGSHMFRSSCPTLTIFDIIRILLSPPPNNTYIPIIHRRCFLLILLSFLYTLQYLFLLIFLKANLVICVVGVVFMLLIYILGVKWPRYDILSYCHVVGHCLINFAFFMSILSTNNQLGFLVIFQINLILNLLSISIFFPKLKYCIILITLLTFANIIIQIVLGKSFYTDIPFYNFFFPNIILNSITAVLVLFYSYISSIDLKESELKEKRIREMFNKSSEALLMHKDGIIIDANSSFEKLFQVKLNDILYPGSIQASSSVWEFLPEIERYFVKEPSTGEFNPFEIVTDLTSQGTPIDVEMQNQDRMKSPIVIDTIGINSIGETFSVHVTVEKGSKLNNFDMISIIDTSAREKLISASIALKKAEEINQTKVNLLTTVSHEVRTPINGILSAVDILEKSPLDPNQREFLNCVKVSADWVLDIISGILDFSKIEAGKMELVKIEFNILTMLEETLNILYRSAQVKGLELLLFIDQSIPLVLIGDPYRVKQVLINLMSNALKFTQKGQVIIRVKLLQAQIQAKDPLIDYKLLFEVEDSGIGIKQENIDNLFTAFHQVGSEQKHLGTGLGLSICKKLCVLMKGDIKANSMFGNGSTFSFTAVLYQKVPPRTPVLSGVSSSMASISELSLSHSKMENINNLADDLSDDDDDEPTLPNPHTISVGGLVGTISTSSTNSNRDIKMKHSSGDQMLTIGSIGRRVFKEFSDKQAQLLLVKSNPPVGSNTPTHYHHHSLLNRDGNSSPTMMRKFVGYVYDDNPKVCSSITSFFKMLTIDMKPLTSEQQLQSLFIDSNHTHNSLSDLDEANNHQCLDIGMFNKSNIDRLEQLNQSYLLITRDIKNIKFFQNRQKQLPKSISDQIYWVLLSDNLSDFDSMDCDFYSSFLKKPSNLPCIVECLFYLNGTIISEELYFQLTSKCGEDYQEHLVTFASRMEKLRHSKSPLSISLSSLPISVSPPISPVSQTLLVKPLKMQYLERKPSSYSDHIAITRGLVQVNRSPRTTFSAHSSTNNSEADLSTLSARSNIKDIEYPDIEIDMDIQQPSSSPSQNNNINSNNSSLYSNNSISINVNSDINSRDSISIKSTDKQSPLIQSQQEQQQPHQQEQSNDIIINIPTINIENGDNNYNNNNNSNSNNNNENDKKSPLPSPSLLPLSPDQDNINQLSQSQTSNQPSSRDSLTSSLTTTTTTTTTNNNNNGSGSSTTLGNSIDKNSFKVLLVDDNSVNIKVFSKFLKDGGYSIDVAWNGVQAVEFVKKSYYPIIFMDYHMSLMSGDEATEIIRKDEKVILATNSTYKKMTIIALTAMNVGENDSGRDKCLSCGMDDFIQKPVRNSMVLINMVGKYLKNYTAQDIENSREIKKSIVLGN</sequence>
<dbReference type="PROSITE" id="PS50110">
    <property type="entry name" value="RESPONSE_REGULATORY"/>
    <property type="match status" value="1"/>
</dbReference>
<dbReference type="InterPro" id="IPR036890">
    <property type="entry name" value="HATPase_C_sf"/>
</dbReference>
<keyword evidence="1 2" id="KW-0597">Phosphoprotein</keyword>
<dbReference type="InterPro" id="IPR011006">
    <property type="entry name" value="CheY-like_superfamily"/>
</dbReference>
<keyword evidence="7" id="KW-0418">Kinase</keyword>
<feature type="compositionally biased region" description="Low complexity" evidence="3">
    <location>
        <begin position="1359"/>
        <end position="1387"/>
    </location>
</feature>
<evidence type="ECO:0000256" key="2">
    <source>
        <dbReference type="PROSITE-ProRule" id="PRU00169"/>
    </source>
</evidence>
<organism evidence="7 8">
    <name type="scientific">Tieghemostelium lacteum</name>
    <name type="common">Slime mold</name>
    <name type="synonym">Dictyostelium lacteum</name>
    <dbReference type="NCBI Taxonomy" id="361077"/>
    <lineage>
        <taxon>Eukaryota</taxon>
        <taxon>Amoebozoa</taxon>
        <taxon>Evosea</taxon>
        <taxon>Eumycetozoa</taxon>
        <taxon>Dictyostelia</taxon>
        <taxon>Dictyosteliales</taxon>
        <taxon>Raperosteliaceae</taxon>
        <taxon>Tieghemostelium</taxon>
    </lineage>
</organism>
<feature type="compositionally biased region" description="Low complexity" evidence="3">
    <location>
        <begin position="1302"/>
        <end position="1319"/>
    </location>
</feature>
<feature type="compositionally biased region" description="Polar residues" evidence="3">
    <location>
        <begin position="59"/>
        <end position="72"/>
    </location>
</feature>
<dbReference type="PANTHER" id="PTHR43719">
    <property type="entry name" value="TWO-COMPONENT HISTIDINE KINASE"/>
    <property type="match status" value="1"/>
</dbReference>
<feature type="transmembrane region" description="Helical" evidence="4">
    <location>
        <begin position="253"/>
        <end position="273"/>
    </location>
</feature>
<dbReference type="CDD" id="cd17546">
    <property type="entry name" value="REC_hyHK_CKI1_RcsC-like"/>
    <property type="match status" value="1"/>
</dbReference>
<dbReference type="InterPro" id="IPR003594">
    <property type="entry name" value="HATPase_dom"/>
</dbReference>
<feature type="region of interest" description="Disordered" evidence="3">
    <location>
        <begin position="1262"/>
        <end position="1288"/>
    </location>
</feature>
<evidence type="ECO:0000256" key="3">
    <source>
        <dbReference type="SAM" id="MobiDB-lite"/>
    </source>
</evidence>
<feature type="transmembrane region" description="Helical" evidence="4">
    <location>
        <begin position="230"/>
        <end position="247"/>
    </location>
</feature>
<dbReference type="Gene3D" id="3.30.565.10">
    <property type="entry name" value="Histidine kinase-like ATPase, C-terminal domain"/>
    <property type="match status" value="1"/>
</dbReference>
<feature type="domain" description="Response regulatory" evidence="6">
    <location>
        <begin position="1396"/>
        <end position="1523"/>
    </location>
</feature>
<dbReference type="SUPFAM" id="SSF52172">
    <property type="entry name" value="CheY-like"/>
    <property type="match status" value="1"/>
</dbReference>
<dbReference type="InterPro" id="IPR001789">
    <property type="entry name" value="Sig_transdc_resp-reg_receiver"/>
</dbReference>
<reference evidence="7 8" key="1">
    <citation type="submission" date="2015-12" db="EMBL/GenBank/DDBJ databases">
        <title>Dictyostelia acquired genes for synthesis and detection of signals that induce cell-type specialization by lateral gene transfer from prokaryotes.</title>
        <authorList>
            <person name="Gloeckner G."/>
            <person name="Schaap P."/>
        </authorList>
    </citation>
    <scope>NUCLEOTIDE SEQUENCE [LARGE SCALE GENOMIC DNA]</scope>
    <source>
        <strain evidence="7 8">TK</strain>
    </source>
</reference>
<dbReference type="InterPro" id="IPR005467">
    <property type="entry name" value="His_kinase_dom"/>
</dbReference>
<feature type="region of interest" description="Disordered" evidence="3">
    <location>
        <begin position="1302"/>
        <end position="1387"/>
    </location>
</feature>
<feature type="transmembrane region" description="Helical" evidence="4">
    <location>
        <begin position="365"/>
        <end position="386"/>
    </location>
</feature>
<evidence type="ECO:0000313" key="8">
    <source>
        <dbReference type="Proteomes" id="UP000076078"/>
    </source>
</evidence>
<feature type="compositionally biased region" description="Low complexity" evidence="3">
    <location>
        <begin position="75"/>
        <end position="84"/>
    </location>
</feature>
<dbReference type="GO" id="GO:0000155">
    <property type="term" value="F:phosphorelay sensor kinase activity"/>
    <property type="evidence" value="ECO:0007669"/>
    <property type="project" value="InterPro"/>
</dbReference>
<feature type="domain" description="Histidine kinase" evidence="5">
    <location>
        <begin position="566"/>
        <end position="791"/>
    </location>
</feature>
<dbReference type="CDD" id="cd00082">
    <property type="entry name" value="HisKA"/>
    <property type="match status" value="1"/>
</dbReference>
<feature type="region of interest" description="Disordered" evidence="3">
    <location>
        <begin position="1"/>
        <end position="118"/>
    </location>
</feature>
<name>A0A151Z3P0_TIELA</name>
<feature type="region of interest" description="Disordered" evidence="3">
    <location>
        <begin position="151"/>
        <end position="175"/>
    </location>
</feature>
<evidence type="ECO:0000313" key="7">
    <source>
        <dbReference type="EMBL" id="KYQ88576.1"/>
    </source>
</evidence>
<dbReference type="Gene3D" id="1.10.287.130">
    <property type="match status" value="1"/>
</dbReference>
<feature type="compositionally biased region" description="Polar residues" evidence="3">
    <location>
        <begin position="1338"/>
        <end position="1358"/>
    </location>
</feature>
<feature type="transmembrane region" description="Helical" evidence="4">
    <location>
        <begin position="307"/>
        <end position="328"/>
    </location>
</feature>
<evidence type="ECO:0000256" key="4">
    <source>
        <dbReference type="SAM" id="Phobius"/>
    </source>
</evidence>
<dbReference type="PROSITE" id="PS50109">
    <property type="entry name" value="HIS_KIN"/>
    <property type="match status" value="1"/>
</dbReference>
<dbReference type="Proteomes" id="UP000076078">
    <property type="component" value="Unassembled WGS sequence"/>
</dbReference>
<keyword evidence="8" id="KW-1185">Reference proteome</keyword>
<protein>
    <submittedName>
        <fullName evidence="7">Histidine kinase</fullName>
    </submittedName>
</protein>
<keyword evidence="4" id="KW-1133">Transmembrane helix</keyword>
<keyword evidence="7" id="KW-0808">Transferase</keyword>
<dbReference type="SMART" id="SM00387">
    <property type="entry name" value="HATPase_c"/>
    <property type="match status" value="1"/>
</dbReference>
<comment type="caution">
    <text evidence="7">The sequence shown here is derived from an EMBL/GenBank/DDBJ whole genome shotgun (WGS) entry which is preliminary data.</text>
</comment>
<dbReference type="PANTHER" id="PTHR43719:SF28">
    <property type="entry name" value="PEROXIDE STRESS-ACTIVATED HISTIDINE KINASE MAK1-RELATED"/>
    <property type="match status" value="1"/>
</dbReference>
<evidence type="ECO:0000259" key="5">
    <source>
        <dbReference type="PROSITE" id="PS50109"/>
    </source>
</evidence>
<dbReference type="FunFam" id="3.30.565.10:FF:000010">
    <property type="entry name" value="Sensor histidine kinase RcsC"/>
    <property type="match status" value="1"/>
</dbReference>
<dbReference type="SMART" id="SM00388">
    <property type="entry name" value="HisKA"/>
    <property type="match status" value="1"/>
</dbReference>
<evidence type="ECO:0000259" key="6">
    <source>
        <dbReference type="PROSITE" id="PS50110"/>
    </source>
</evidence>
<dbReference type="Pfam" id="PF02518">
    <property type="entry name" value="HATPase_c"/>
    <property type="match status" value="1"/>
</dbReference>
<dbReference type="InterPro" id="IPR004358">
    <property type="entry name" value="Sig_transdc_His_kin-like_C"/>
</dbReference>
<dbReference type="SMART" id="SM00448">
    <property type="entry name" value="REC"/>
    <property type="match status" value="1"/>
</dbReference>
<dbReference type="InterPro" id="IPR050956">
    <property type="entry name" value="2C_system_His_kinase"/>
</dbReference>
<dbReference type="OrthoDB" id="60033at2759"/>
<feature type="transmembrane region" description="Helical" evidence="4">
    <location>
        <begin position="280"/>
        <end position="301"/>
    </location>
</feature>
<dbReference type="EMBL" id="LODT01000051">
    <property type="protein sequence ID" value="KYQ88576.1"/>
    <property type="molecule type" value="Genomic_DNA"/>
</dbReference>
<dbReference type="OMA" id="IYRRCCI"/>
<dbReference type="InParanoid" id="A0A151Z3P0"/>
<keyword evidence="4" id="KW-0472">Membrane</keyword>
<dbReference type="SUPFAM" id="SSF55874">
    <property type="entry name" value="ATPase domain of HSP90 chaperone/DNA topoisomerase II/histidine kinase"/>
    <property type="match status" value="1"/>
</dbReference>
<dbReference type="STRING" id="361077.A0A151Z3P0"/>
<dbReference type="SUPFAM" id="SSF47384">
    <property type="entry name" value="Homodimeric domain of signal transducing histidine kinase"/>
    <property type="match status" value="1"/>
</dbReference>
<dbReference type="InterPro" id="IPR036097">
    <property type="entry name" value="HisK_dim/P_sf"/>
</dbReference>